<dbReference type="GO" id="GO:0005524">
    <property type="term" value="F:ATP binding"/>
    <property type="evidence" value="ECO:0007669"/>
    <property type="project" value="UniProtKB-UniRule"/>
</dbReference>
<keyword evidence="11" id="KW-1185">Reference proteome</keyword>
<dbReference type="PANTHER" id="PTHR11547">
    <property type="entry name" value="ARGININE OR CREATINE KINASE"/>
    <property type="match status" value="1"/>
</dbReference>
<comment type="similarity">
    <text evidence="1 6 7">Belongs to the ATP:guanido phosphotransferase family.</text>
</comment>
<evidence type="ECO:0000256" key="3">
    <source>
        <dbReference type="ARBA" id="ARBA00022741"/>
    </source>
</evidence>
<keyword evidence="4 6" id="KW-0418">Kinase</keyword>
<feature type="binding site" evidence="6">
    <location>
        <position position="215"/>
    </location>
    <ligand>
        <name>ATP</name>
        <dbReference type="ChEBI" id="CHEBI:30616"/>
    </ligand>
</feature>
<evidence type="ECO:0000259" key="9">
    <source>
        <dbReference type="PROSITE" id="PS51510"/>
    </source>
</evidence>
<dbReference type="InterPro" id="IPR036802">
    <property type="entry name" value="ATP-guanido_PTrfase_N_sf"/>
</dbReference>
<dbReference type="SUPFAM" id="SSF55931">
    <property type="entry name" value="Glutamine synthetase/guanido kinase"/>
    <property type="match status" value="1"/>
</dbReference>
<evidence type="ECO:0000259" key="8">
    <source>
        <dbReference type="PROSITE" id="PS51509"/>
    </source>
</evidence>
<dbReference type="PROSITE" id="PS51510">
    <property type="entry name" value="PHOSPHAGEN_KINASE_C"/>
    <property type="match status" value="1"/>
</dbReference>
<feature type="domain" description="Phosphagen kinase C-terminal" evidence="9">
    <location>
        <begin position="105"/>
        <end position="342"/>
    </location>
</feature>
<dbReference type="GO" id="GO:0016879">
    <property type="term" value="F:ligase activity, forming carbon-nitrogen bonds"/>
    <property type="evidence" value="ECO:0007669"/>
    <property type="project" value="UniProtKB-ARBA"/>
</dbReference>
<feature type="binding site" evidence="6">
    <location>
        <begin position="295"/>
        <end position="300"/>
    </location>
    <ligand>
        <name>ATP</name>
        <dbReference type="ChEBI" id="CHEBI:30616"/>
    </ligand>
</feature>
<dbReference type="Proteomes" id="UP000250163">
    <property type="component" value="Chromosome MORIYA"/>
</dbReference>
<evidence type="ECO:0000313" key="10">
    <source>
        <dbReference type="EMBL" id="SQD76744.1"/>
    </source>
</evidence>
<dbReference type="Gene3D" id="1.10.135.10">
    <property type="entry name" value="ATP:guanido phosphotransferase, N-terminal domain"/>
    <property type="match status" value="1"/>
</dbReference>
<feature type="binding site" evidence="6">
    <location>
        <begin position="266"/>
        <end position="270"/>
    </location>
    <ligand>
        <name>ATP</name>
        <dbReference type="ChEBI" id="CHEBI:30616"/>
    </ligand>
</feature>
<dbReference type="Gene3D" id="3.30.590.10">
    <property type="entry name" value="Glutamine synthetase/guanido kinase, catalytic domain"/>
    <property type="match status" value="1"/>
</dbReference>
<dbReference type="Pfam" id="PF02807">
    <property type="entry name" value="ATP-gua_PtransN"/>
    <property type="match status" value="1"/>
</dbReference>
<dbReference type="PROSITE" id="PS00112">
    <property type="entry name" value="PHOSPHAGEN_KINASE"/>
    <property type="match status" value="1"/>
</dbReference>
<dbReference type="PANTHER" id="PTHR11547:SF38">
    <property type="entry name" value="ARGININE KINASE 1-RELATED"/>
    <property type="match status" value="1"/>
</dbReference>
<dbReference type="FunFam" id="1.10.135.10:FF:000003">
    <property type="entry name" value="Three-domain arginine kinase"/>
    <property type="match status" value="1"/>
</dbReference>
<evidence type="ECO:0000256" key="7">
    <source>
        <dbReference type="RuleBase" id="RU000505"/>
    </source>
</evidence>
<sequence length="345" mass="38381">MKHPDFTDKHESLMEKNLTPDLFTQLQDVVTKNGFTLHDVINSGLINPDSNIGVYAGDTESYQCFAPLFNPIISQYHGFDENTLHTTNLNPADIDANDPDPTNKYIVSTRIRVGRNLADMPLGPAITKSQRHDVEARTVAALAKMSGSLSGHYYALAGMSDEVKTQLVNDHFLFKAGDRFFEAAGLNRDWPAGRGIYHNIDKTFLVWVNEEDQLRIISMQAGGNIQQVFARLTTALAELEQYLSFAFTPHLGYISSCPTNLGTAMRASVHIKLPCLGNNMAKFKAITEAHHVQIRGIHGEHSESEGHIYDISNRRRLGVTEVECVQDLYQGVVALIAEEQLLEQA</sequence>
<evidence type="ECO:0000256" key="5">
    <source>
        <dbReference type="ARBA" id="ARBA00022840"/>
    </source>
</evidence>
<dbReference type="FunFam" id="3.30.590.10:FF:000006">
    <property type="entry name" value="Arginine kinase 1"/>
    <property type="match status" value="1"/>
</dbReference>
<feature type="binding site" evidence="6">
    <location>
        <begin position="108"/>
        <end position="112"/>
    </location>
    <ligand>
        <name>ATP</name>
        <dbReference type="ChEBI" id="CHEBI:30616"/>
    </ligand>
</feature>
<evidence type="ECO:0000256" key="4">
    <source>
        <dbReference type="ARBA" id="ARBA00022777"/>
    </source>
</evidence>
<dbReference type="AlphaFoldDB" id="A0A330LIH3"/>
<dbReference type="InterPro" id="IPR022415">
    <property type="entry name" value="ATP-guanido_PTrfase_AS"/>
</dbReference>
<name>A0A330LIH3_9GAMM</name>
<evidence type="ECO:0000256" key="6">
    <source>
        <dbReference type="PROSITE-ProRule" id="PRU00843"/>
    </source>
</evidence>
<dbReference type="InterPro" id="IPR014746">
    <property type="entry name" value="Gln_synth/guanido_kin_cat_dom"/>
</dbReference>
<protein>
    <submittedName>
        <fullName evidence="10">Arginine kinase-like protein</fullName>
    </submittedName>
</protein>
<dbReference type="Pfam" id="PF00217">
    <property type="entry name" value="ATP-gua_Ptrans"/>
    <property type="match status" value="1"/>
</dbReference>
<dbReference type="SUPFAM" id="SSF48034">
    <property type="entry name" value="Guanido kinase N-terminal domain"/>
    <property type="match status" value="1"/>
</dbReference>
<accession>A0A330LIH3</accession>
<dbReference type="RefSeq" id="WP_232011457.1">
    <property type="nucleotide sequence ID" value="NZ_LS483250.1"/>
</dbReference>
<keyword evidence="5 6" id="KW-0067">ATP-binding</keyword>
<keyword evidence="2 6" id="KW-0808">Transferase</keyword>
<dbReference type="InterPro" id="IPR022414">
    <property type="entry name" value="ATP-guanido_PTrfase_cat"/>
</dbReference>
<feature type="binding site" evidence="6">
    <location>
        <position position="171"/>
    </location>
    <ligand>
        <name>ATP</name>
        <dbReference type="ChEBI" id="CHEBI:30616"/>
    </ligand>
</feature>
<evidence type="ECO:0000256" key="1">
    <source>
        <dbReference type="ARBA" id="ARBA00006798"/>
    </source>
</evidence>
<dbReference type="GO" id="GO:0046314">
    <property type="term" value="P:phosphocreatine biosynthetic process"/>
    <property type="evidence" value="ECO:0007669"/>
    <property type="project" value="InterPro"/>
</dbReference>
<organism evidence="10 11">
    <name type="scientific">Moritella yayanosii</name>
    <dbReference type="NCBI Taxonomy" id="69539"/>
    <lineage>
        <taxon>Bacteria</taxon>
        <taxon>Pseudomonadati</taxon>
        <taxon>Pseudomonadota</taxon>
        <taxon>Gammaproteobacteria</taxon>
        <taxon>Alteromonadales</taxon>
        <taxon>Moritellaceae</taxon>
        <taxon>Moritella</taxon>
    </lineage>
</organism>
<keyword evidence="3 6" id="KW-0547">Nucleotide-binding</keyword>
<dbReference type="EMBL" id="LS483250">
    <property type="protein sequence ID" value="SQD76744.1"/>
    <property type="molecule type" value="Genomic_DNA"/>
</dbReference>
<dbReference type="KEGG" id="mya:MORIYA_0266"/>
<dbReference type="GO" id="GO:0004111">
    <property type="term" value="F:creatine kinase activity"/>
    <property type="evidence" value="ECO:0007669"/>
    <property type="project" value="InterPro"/>
</dbReference>
<dbReference type="InterPro" id="IPR000749">
    <property type="entry name" value="ATP-guanido_PTrfase"/>
</dbReference>
<proteinExistence type="inferred from homology"/>
<gene>
    <name evidence="10" type="ORF">MORIYA_0266</name>
</gene>
<evidence type="ECO:0000313" key="11">
    <source>
        <dbReference type="Proteomes" id="UP000250163"/>
    </source>
</evidence>
<dbReference type="InterPro" id="IPR022413">
    <property type="entry name" value="ATP-guanido_PTrfase_N"/>
</dbReference>
<dbReference type="GO" id="GO:0005615">
    <property type="term" value="C:extracellular space"/>
    <property type="evidence" value="ECO:0007669"/>
    <property type="project" value="TreeGrafter"/>
</dbReference>
<dbReference type="PROSITE" id="PS51509">
    <property type="entry name" value="PHOSPHAGEN_KINASE_N"/>
    <property type="match status" value="1"/>
</dbReference>
<dbReference type="CDD" id="cd07931">
    <property type="entry name" value="eukaryotic_phosphagen_kinases"/>
    <property type="match status" value="1"/>
</dbReference>
<evidence type="ECO:0000256" key="2">
    <source>
        <dbReference type="ARBA" id="ARBA00022679"/>
    </source>
</evidence>
<reference evidence="11" key="1">
    <citation type="submission" date="2018-05" db="EMBL/GenBank/DDBJ databases">
        <authorList>
            <person name="Cea G.-C."/>
            <person name="William W."/>
        </authorList>
    </citation>
    <scope>NUCLEOTIDE SEQUENCE [LARGE SCALE GENOMIC DNA]</scope>
    <source>
        <strain evidence="11">DB21MT 5</strain>
    </source>
</reference>
<feature type="domain" description="Phosphagen kinase N-terminal" evidence="8">
    <location>
        <begin position="1"/>
        <end position="78"/>
    </location>
</feature>